<evidence type="ECO:0000256" key="3">
    <source>
        <dbReference type="ARBA" id="ARBA00022833"/>
    </source>
</evidence>
<organism evidence="7 8">
    <name type="scientific">Acrobeloides nanus</name>
    <dbReference type="NCBI Taxonomy" id="290746"/>
    <lineage>
        <taxon>Eukaryota</taxon>
        <taxon>Metazoa</taxon>
        <taxon>Ecdysozoa</taxon>
        <taxon>Nematoda</taxon>
        <taxon>Chromadorea</taxon>
        <taxon>Rhabditida</taxon>
        <taxon>Tylenchina</taxon>
        <taxon>Cephalobomorpha</taxon>
        <taxon>Cephaloboidea</taxon>
        <taxon>Cephalobidae</taxon>
        <taxon>Acrobeloides</taxon>
    </lineage>
</organism>
<dbReference type="InterPro" id="IPR036855">
    <property type="entry name" value="Znf_CCCH_sf"/>
</dbReference>
<reference evidence="8" key="1">
    <citation type="submission" date="2022-11" db="UniProtKB">
        <authorList>
            <consortium name="WormBaseParasite"/>
        </authorList>
    </citation>
    <scope>IDENTIFICATION</scope>
</reference>
<feature type="domain" description="C3H1-type" evidence="6">
    <location>
        <begin position="86"/>
        <end position="114"/>
    </location>
</feature>
<dbReference type="SMART" id="SM00356">
    <property type="entry name" value="ZnF_C3H1"/>
    <property type="match status" value="1"/>
</dbReference>
<keyword evidence="7" id="KW-1185">Reference proteome</keyword>
<keyword evidence="1 4" id="KW-0479">Metal-binding</keyword>
<dbReference type="Gene3D" id="4.10.1000.10">
    <property type="entry name" value="Zinc finger, CCCH-type"/>
    <property type="match status" value="1"/>
</dbReference>
<evidence type="ECO:0000256" key="1">
    <source>
        <dbReference type="ARBA" id="ARBA00022723"/>
    </source>
</evidence>
<feature type="region of interest" description="Disordered" evidence="5">
    <location>
        <begin position="1"/>
        <end position="23"/>
    </location>
</feature>
<feature type="zinc finger region" description="C3H1-type" evidence="4">
    <location>
        <begin position="86"/>
        <end position="114"/>
    </location>
</feature>
<evidence type="ECO:0000259" key="6">
    <source>
        <dbReference type="PROSITE" id="PS50103"/>
    </source>
</evidence>
<accession>A0A914E282</accession>
<evidence type="ECO:0000313" key="8">
    <source>
        <dbReference type="WBParaSite" id="ACRNAN_scaffold4960.g32645.t1"/>
    </source>
</evidence>
<evidence type="ECO:0000256" key="5">
    <source>
        <dbReference type="SAM" id="MobiDB-lite"/>
    </source>
</evidence>
<proteinExistence type="predicted"/>
<sequence length="243" mass="27973">MADTGSSTGAQTNNNENVVIPSESTANIPKNLLNQGTFASSRGKRPIQHFSNFRTFHRRNRGSAAQGTASISEVSDISQNSNIQKPKKQRVCKYFKADGTCFYGDKCRFLHHIASKEPVKTSQNPVKEAPNDKISVKRTVVRPTRVILHGDQIGSYEQKQCRRAELNYFKRRFPRVKIDNLDKTARIEFVYKVQDPEWVFEVQTVTFVLTLTEDYPLESPKLDIVQERLPKRNVRMEYFFKLL</sequence>
<evidence type="ECO:0000256" key="2">
    <source>
        <dbReference type="ARBA" id="ARBA00022771"/>
    </source>
</evidence>
<dbReference type="AlphaFoldDB" id="A0A914E282"/>
<keyword evidence="2 4" id="KW-0863">Zinc-finger</keyword>
<dbReference type="Pfam" id="PF00642">
    <property type="entry name" value="zf-CCCH"/>
    <property type="match status" value="1"/>
</dbReference>
<keyword evidence="3 4" id="KW-0862">Zinc</keyword>
<dbReference type="PROSITE" id="PS50103">
    <property type="entry name" value="ZF_C3H1"/>
    <property type="match status" value="1"/>
</dbReference>
<dbReference type="InterPro" id="IPR000571">
    <property type="entry name" value="Znf_CCCH"/>
</dbReference>
<protein>
    <submittedName>
        <fullName evidence="8">C3H1-type domain-containing protein</fullName>
    </submittedName>
</protein>
<dbReference type="Proteomes" id="UP000887540">
    <property type="component" value="Unplaced"/>
</dbReference>
<name>A0A914E282_9BILA</name>
<dbReference type="WBParaSite" id="ACRNAN_scaffold4960.g32645.t1">
    <property type="protein sequence ID" value="ACRNAN_scaffold4960.g32645.t1"/>
    <property type="gene ID" value="ACRNAN_scaffold4960.g32645"/>
</dbReference>
<evidence type="ECO:0000256" key="4">
    <source>
        <dbReference type="PROSITE-ProRule" id="PRU00723"/>
    </source>
</evidence>
<evidence type="ECO:0000313" key="7">
    <source>
        <dbReference type="Proteomes" id="UP000887540"/>
    </source>
</evidence>
<dbReference type="SUPFAM" id="SSF90229">
    <property type="entry name" value="CCCH zinc finger"/>
    <property type="match status" value="1"/>
</dbReference>
<dbReference type="GO" id="GO:0008270">
    <property type="term" value="F:zinc ion binding"/>
    <property type="evidence" value="ECO:0007669"/>
    <property type="project" value="UniProtKB-KW"/>
</dbReference>